<evidence type="ECO:0000313" key="2">
    <source>
        <dbReference type="EMBL" id="VDP44150.1"/>
    </source>
</evidence>
<dbReference type="Proteomes" id="UP000270296">
    <property type="component" value="Unassembled WGS sequence"/>
</dbReference>
<name>A0A183J7T7_9BILA</name>
<feature type="domain" description="Domain of unknown function DB" evidence="1">
    <location>
        <begin position="11"/>
        <end position="111"/>
    </location>
</feature>
<gene>
    <name evidence="2" type="ORF">SBAD_LOCUS11935</name>
</gene>
<dbReference type="AlphaFoldDB" id="A0A183J7T7"/>
<accession>A0A183J7T7</accession>
<reference evidence="2 3" key="2">
    <citation type="submission" date="2018-11" db="EMBL/GenBank/DDBJ databases">
        <authorList>
            <consortium name="Pathogen Informatics"/>
        </authorList>
    </citation>
    <scope>NUCLEOTIDE SEQUENCE [LARGE SCALE GENOMIC DNA]</scope>
</reference>
<dbReference type="InterPro" id="IPR002602">
    <property type="entry name" value="DB"/>
</dbReference>
<sequence length="118" mass="13584">METANRNFRSCCQAMALNNACLSVCNYNSTLPQFRKARGAGCKRSEERKYLICASAGQDVTKCCRAYGTFYAQTYCKMLCRPSDKRWVADYEEIIVYWPCIRFIEGILHCMHILLPAE</sequence>
<evidence type="ECO:0000313" key="3">
    <source>
        <dbReference type="Proteomes" id="UP000270296"/>
    </source>
</evidence>
<dbReference type="PANTHER" id="PTHR21679">
    <property type="entry name" value="DOMAIN OF UNKNOWN FUNCTION DB DOMAIN-CONTAINING PROTEIN-RELATED"/>
    <property type="match status" value="1"/>
</dbReference>
<dbReference type="Pfam" id="PF01682">
    <property type="entry name" value="DB"/>
    <property type="match status" value="1"/>
</dbReference>
<proteinExistence type="predicted"/>
<organism evidence="4">
    <name type="scientific">Soboliphyme baturini</name>
    <dbReference type="NCBI Taxonomy" id="241478"/>
    <lineage>
        <taxon>Eukaryota</taxon>
        <taxon>Metazoa</taxon>
        <taxon>Ecdysozoa</taxon>
        <taxon>Nematoda</taxon>
        <taxon>Enoplea</taxon>
        <taxon>Dorylaimia</taxon>
        <taxon>Dioctophymatida</taxon>
        <taxon>Dioctophymatoidea</taxon>
        <taxon>Soboliphymatidae</taxon>
        <taxon>Soboliphyme</taxon>
    </lineage>
</organism>
<keyword evidence="3" id="KW-1185">Reference proteome</keyword>
<protein>
    <submittedName>
        <fullName evidence="4">DB domain-containing protein</fullName>
    </submittedName>
</protein>
<evidence type="ECO:0000259" key="1">
    <source>
        <dbReference type="Pfam" id="PF01682"/>
    </source>
</evidence>
<dbReference type="WBParaSite" id="SBAD_0001233201-mRNA-1">
    <property type="protein sequence ID" value="SBAD_0001233201-mRNA-1"/>
    <property type="gene ID" value="SBAD_0001233201"/>
</dbReference>
<dbReference type="EMBL" id="UZAM01016644">
    <property type="protein sequence ID" value="VDP44150.1"/>
    <property type="molecule type" value="Genomic_DNA"/>
</dbReference>
<reference evidence="4" key="1">
    <citation type="submission" date="2016-06" db="UniProtKB">
        <authorList>
            <consortium name="WormBaseParasite"/>
        </authorList>
    </citation>
    <scope>IDENTIFICATION</scope>
</reference>
<evidence type="ECO:0000313" key="4">
    <source>
        <dbReference type="WBParaSite" id="SBAD_0001233201-mRNA-1"/>
    </source>
</evidence>